<feature type="transmembrane region" description="Helical" evidence="1">
    <location>
        <begin position="54"/>
        <end position="79"/>
    </location>
</feature>
<gene>
    <name evidence="2" type="ORF">ENV75_04010</name>
</gene>
<dbReference type="Pfam" id="PF04341">
    <property type="entry name" value="DUF485"/>
    <property type="match status" value="1"/>
</dbReference>
<keyword evidence="1" id="KW-1133">Transmembrane helix</keyword>
<evidence type="ECO:0000313" key="2">
    <source>
        <dbReference type="EMBL" id="HGG99598.1"/>
    </source>
</evidence>
<dbReference type="GO" id="GO:0005886">
    <property type="term" value="C:plasma membrane"/>
    <property type="evidence" value="ECO:0007669"/>
    <property type="project" value="TreeGrafter"/>
</dbReference>
<feature type="transmembrane region" description="Helical" evidence="1">
    <location>
        <begin position="21"/>
        <end position="42"/>
    </location>
</feature>
<protein>
    <submittedName>
        <fullName evidence="2">DUF485 domain-containing protein</fullName>
    </submittedName>
</protein>
<reference evidence="2" key="1">
    <citation type="journal article" date="2020" name="mSystems">
        <title>Genome- and Community-Level Interaction Insights into Carbon Utilization and Element Cycling Functions of Hydrothermarchaeota in Hydrothermal Sediment.</title>
        <authorList>
            <person name="Zhou Z."/>
            <person name="Liu Y."/>
            <person name="Xu W."/>
            <person name="Pan J."/>
            <person name="Luo Z.H."/>
            <person name="Li M."/>
        </authorList>
    </citation>
    <scope>NUCLEOTIDE SEQUENCE [LARGE SCALE GENOMIC DNA]</scope>
    <source>
        <strain evidence="2">SpSt-788</strain>
    </source>
</reference>
<dbReference type="PANTHER" id="PTHR38598:SF1">
    <property type="entry name" value="INNER MEMBRANE PROTEIN YJCH"/>
    <property type="match status" value="1"/>
</dbReference>
<proteinExistence type="predicted"/>
<dbReference type="InterPro" id="IPR007436">
    <property type="entry name" value="DUF485"/>
</dbReference>
<dbReference type="AlphaFoldDB" id="A0A7C4AJJ2"/>
<evidence type="ECO:0000256" key="1">
    <source>
        <dbReference type="SAM" id="Phobius"/>
    </source>
</evidence>
<keyword evidence="1" id="KW-0472">Membrane</keyword>
<dbReference type="EMBL" id="DTHO01000043">
    <property type="protein sequence ID" value="HGG99598.1"/>
    <property type="molecule type" value="Genomic_DNA"/>
</dbReference>
<keyword evidence="1" id="KW-0812">Transmembrane</keyword>
<sequence length="100" mass="11451">MKEKIINSAEFKALVKAKKTISLTLASIELLIYFGFIWLIAYEKEFITKKILGNINLGIVMGIGVILLSWILTGIYVIWVNKIYDERMTAIKKKLEEGEI</sequence>
<accession>A0A7C4AJJ2</accession>
<dbReference type="PANTHER" id="PTHR38598">
    <property type="entry name" value="INNER MEMBRANE PROTEIN YJCH"/>
    <property type="match status" value="1"/>
</dbReference>
<dbReference type="InterPro" id="IPR052959">
    <property type="entry name" value="Inner_membrane_assoc"/>
</dbReference>
<organism evidence="2">
    <name type="scientific">Thermodesulfovibrio aggregans</name>
    <dbReference type="NCBI Taxonomy" id="86166"/>
    <lineage>
        <taxon>Bacteria</taxon>
        <taxon>Pseudomonadati</taxon>
        <taxon>Nitrospirota</taxon>
        <taxon>Thermodesulfovibrionia</taxon>
        <taxon>Thermodesulfovibrionales</taxon>
        <taxon>Thermodesulfovibrionaceae</taxon>
        <taxon>Thermodesulfovibrio</taxon>
    </lineage>
</organism>
<comment type="caution">
    <text evidence="2">The sequence shown here is derived from an EMBL/GenBank/DDBJ whole genome shotgun (WGS) entry which is preliminary data.</text>
</comment>
<name>A0A7C4AJJ2_9BACT</name>